<accession>A0A165Q8N4</accession>
<dbReference type="FunCoup" id="A0A165Q8N4">
    <property type="interactions" value="354"/>
</dbReference>
<protein>
    <submittedName>
        <fullName evidence="2">CobW-domain-containing protein</fullName>
    </submittedName>
</protein>
<dbReference type="Pfam" id="PF02492">
    <property type="entry name" value="cobW"/>
    <property type="match status" value="1"/>
</dbReference>
<feature type="domain" description="CobW/HypB/UreG nucleotide-binding" evidence="1">
    <location>
        <begin position="37"/>
        <end position="229"/>
    </location>
</feature>
<sequence>MDDDEVPYVCQRLRLYYSDLIEAAAPPDVAQDNKTVPLTLICGFLGAGKSTLLKYILTERHGYRIAVIMNEFSDTADIEAKSIGLSDSGGAAGELAEEYLELANGCLCCSIKDPGLASIEKLMKKKGSFDYILLETTGLADPSSLAPVFWQNSEVSDIYLDGVVCVVDGVFGLQQLRGDSSSAEEPGLSCRQVAGADVVLVNKTDIAKAADLDALEGLIAKVNPTAAVHRTTRGHLDLAHVLNLAAYTSRPHVHDHDHDHGDAATHHDDLHGVSSVILPVPILSPDRAERLERWLQTLLWENKLPDGSAVEVLRCKGVWGTVEGATCVLQGVRSLYEITRDEQRGWDGGNGKLVLIGRGVGAVECIPLE</sequence>
<dbReference type="SUPFAM" id="SSF90002">
    <property type="entry name" value="Hypothetical protein YjiA, C-terminal domain"/>
    <property type="match status" value="1"/>
</dbReference>
<dbReference type="InterPro" id="IPR036627">
    <property type="entry name" value="CobW-likC_sf"/>
</dbReference>
<dbReference type="InterPro" id="IPR051316">
    <property type="entry name" value="Zinc-reg_GTPase_activator"/>
</dbReference>
<gene>
    <name evidence="2" type="ORF">EXIGLDRAFT_738034</name>
</gene>
<dbReference type="SUPFAM" id="SSF52540">
    <property type="entry name" value="P-loop containing nucleoside triphosphate hydrolases"/>
    <property type="match status" value="1"/>
</dbReference>
<reference evidence="2 3" key="1">
    <citation type="journal article" date="2016" name="Mol. Biol. Evol.">
        <title>Comparative Genomics of Early-Diverging Mushroom-Forming Fungi Provides Insights into the Origins of Lignocellulose Decay Capabilities.</title>
        <authorList>
            <person name="Nagy L.G."/>
            <person name="Riley R."/>
            <person name="Tritt A."/>
            <person name="Adam C."/>
            <person name="Daum C."/>
            <person name="Floudas D."/>
            <person name="Sun H."/>
            <person name="Yadav J.S."/>
            <person name="Pangilinan J."/>
            <person name="Larsson K.H."/>
            <person name="Matsuura K."/>
            <person name="Barry K."/>
            <person name="Labutti K."/>
            <person name="Kuo R."/>
            <person name="Ohm R.A."/>
            <person name="Bhattacharya S.S."/>
            <person name="Shirouzu T."/>
            <person name="Yoshinaga Y."/>
            <person name="Martin F.M."/>
            <person name="Grigoriev I.V."/>
            <person name="Hibbett D.S."/>
        </authorList>
    </citation>
    <scope>NUCLEOTIDE SEQUENCE [LARGE SCALE GENOMIC DNA]</scope>
    <source>
        <strain evidence="2 3">HHB12029</strain>
    </source>
</reference>
<name>A0A165Q8N4_EXIGL</name>
<dbReference type="PANTHER" id="PTHR13748">
    <property type="entry name" value="COBW-RELATED"/>
    <property type="match status" value="1"/>
</dbReference>
<organism evidence="2 3">
    <name type="scientific">Exidia glandulosa HHB12029</name>
    <dbReference type="NCBI Taxonomy" id="1314781"/>
    <lineage>
        <taxon>Eukaryota</taxon>
        <taxon>Fungi</taxon>
        <taxon>Dikarya</taxon>
        <taxon>Basidiomycota</taxon>
        <taxon>Agaricomycotina</taxon>
        <taxon>Agaricomycetes</taxon>
        <taxon>Auriculariales</taxon>
        <taxon>Exidiaceae</taxon>
        <taxon>Exidia</taxon>
    </lineage>
</organism>
<evidence type="ECO:0000313" key="2">
    <source>
        <dbReference type="EMBL" id="KZW03246.1"/>
    </source>
</evidence>
<evidence type="ECO:0000259" key="1">
    <source>
        <dbReference type="Pfam" id="PF02492"/>
    </source>
</evidence>
<dbReference type="InterPro" id="IPR003495">
    <property type="entry name" value="CobW/HypB/UreG_nucleotide-bd"/>
</dbReference>
<dbReference type="CDD" id="cd03112">
    <property type="entry name" value="CobW-like"/>
    <property type="match status" value="1"/>
</dbReference>
<dbReference type="InParanoid" id="A0A165Q8N4"/>
<dbReference type="AlphaFoldDB" id="A0A165Q8N4"/>
<keyword evidence="3" id="KW-1185">Reference proteome</keyword>
<dbReference type="Gene3D" id="3.30.1220.10">
    <property type="entry name" value="CobW-like, C-terminal domain"/>
    <property type="match status" value="1"/>
</dbReference>
<proteinExistence type="predicted"/>
<dbReference type="InterPro" id="IPR027417">
    <property type="entry name" value="P-loop_NTPase"/>
</dbReference>
<dbReference type="OrthoDB" id="258627at2759"/>
<dbReference type="STRING" id="1314781.A0A165Q8N4"/>
<dbReference type="Proteomes" id="UP000077266">
    <property type="component" value="Unassembled WGS sequence"/>
</dbReference>
<dbReference type="GO" id="GO:0005737">
    <property type="term" value="C:cytoplasm"/>
    <property type="evidence" value="ECO:0007669"/>
    <property type="project" value="TreeGrafter"/>
</dbReference>
<dbReference type="EMBL" id="KV425884">
    <property type="protein sequence ID" value="KZW03246.1"/>
    <property type="molecule type" value="Genomic_DNA"/>
</dbReference>
<dbReference type="PANTHER" id="PTHR13748:SF31">
    <property type="entry name" value="ZINC-REGULATED GTPASE METALLOPROTEIN ACTIVATOR 1A-RELATED"/>
    <property type="match status" value="1"/>
</dbReference>
<dbReference type="Gene3D" id="3.40.50.300">
    <property type="entry name" value="P-loop containing nucleotide triphosphate hydrolases"/>
    <property type="match status" value="1"/>
</dbReference>
<evidence type="ECO:0000313" key="3">
    <source>
        <dbReference type="Proteomes" id="UP000077266"/>
    </source>
</evidence>